<dbReference type="PANTHER" id="PTHR30146:SF149">
    <property type="entry name" value="HTH-TYPE TRANSCRIPTIONAL REGULATOR EBGR"/>
    <property type="match status" value="1"/>
</dbReference>
<dbReference type="CDD" id="cd01392">
    <property type="entry name" value="HTH_LacI"/>
    <property type="match status" value="1"/>
</dbReference>
<dbReference type="HOGENOM" id="CLU_037628_6_2_9"/>
<keyword evidence="6" id="KW-1185">Reference proteome</keyword>
<dbReference type="GO" id="GO:0003700">
    <property type="term" value="F:DNA-binding transcription factor activity"/>
    <property type="evidence" value="ECO:0007669"/>
    <property type="project" value="TreeGrafter"/>
</dbReference>
<evidence type="ECO:0000259" key="4">
    <source>
        <dbReference type="PROSITE" id="PS50932"/>
    </source>
</evidence>
<feature type="domain" description="HTH lacI-type" evidence="4">
    <location>
        <begin position="5"/>
        <end position="59"/>
    </location>
</feature>
<dbReference type="Pfam" id="PF13377">
    <property type="entry name" value="Peripla_BP_3"/>
    <property type="match status" value="1"/>
</dbReference>
<dbReference type="Gene3D" id="3.40.50.2300">
    <property type="match status" value="2"/>
</dbReference>
<dbReference type="PROSITE" id="PS50932">
    <property type="entry name" value="HTH_LACI_2"/>
    <property type="match status" value="1"/>
</dbReference>
<name>E3PY19_ACESD</name>
<evidence type="ECO:0000256" key="1">
    <source>
        <dbReference type="ARBA" id="ARBA00023015"/>
    </source>
</evidence>
<dbReference type="InterPro" id="IPR046335">
    <property type="entry name" value="LacI/GalR-like_sensor"/>
</dbReference>
<dbReference type="STRING" id="1511.CLOST_1214"/>
<keyword evidence="1" id="KW-0805">Transcription regulation</keyword>
<dbReference type="KEGG" id="cst:CLOST_1214"/>
<dbReference type="PRINTS" id="PR00036">
    <property type="entry name" value="HTHLACI"/>
</dbReference>
<dbReference type="InterPro" id="IPR010982">
    <property type="entry name" value="Lambda_DNA-bd_dom_sf"/>
</dbReference>
<reference evidence="6" key="1">
    <citation type="journal article" date="2010" name="BMC Genomics">
        <title>Clostridium sticklandii, a specialist in amino acid degradation:revisiting its metabolism through its genome sequence.</title>
        <authorList>
            <person name="Fonknechten N."/>
            <person name="Chaussonnerie S."/>
            <person name="Tricot S."/>
            <person name="Lajus A."/>
            <person name="Andreesen J.R."/>
            <person name="Perchat N."/>
            <person name="Pelletier E."/>
            <person name="Gouyvenoux M."/>
            <person name="Barbe V."/>
            <person name="Salanoubat M."/>
            <person name="Le Paslier D."/>
            <person name="Weissenbach J."/>
            <person name="Cohen G.N."/>
            <person name="Kreimeyer A."/>
        </authorList>
    </citation>
    <scope>NUCLEOTIDE SEQUENCE [LARGE SCALE GENOMIC DNA]</scope>
    <source>
        <strain evidence="6">ATCC 12662 / DSM 519 / JCM 1433 / CCUG 9281 / NCIMB 10654 / HF</strain>
    </source>
</reference>
<dbReference type="Gene3D" id="1.10.260.40">
    <property type="entry name" value="lambda repressor-like DNA-binding domains"/>
    <property type="match status" value="1"/>
</dbReference>
<evidence type="ECO:0000256" key="2">
    <source>
        <dbReference type="ARBA" id="ARBA00023125"/>
    </source>
</evidence>
<organism evidence="5 6">
    <name type="scientific">Acetoanaerobium sticklandii (strain ATCC 12662 / DSM 519 / JCM 1433 / CCUG 9281 / NCIMB 10654 / HF)</name>
    <name type="common">Clostridium sticklandii</name>
    <dbReference type="NCBI Taxonomy" id="499177"/>
    <lineage>
        <taxon>Bacteria</taxon>
        <taxon>Bacillati</taxon>
        <taxon>Bacillota</taxon>
        <taxon>Clostridia</taxon>
        <taxon>Peptostreptococcales</taxon>
        <taxon>Filifactoraceae</taxon>
        <taxon>Acetoanaerobium</taxon>
    </lineage>
</organism>
<dbReference type="Proteomes" id="UP000007041">
    <property type="component" value="Chromosome"/>
</dbReference>
<evidence type="ECO:0000313" key="5">
    <source>
        <dbReference type="EMBL" id="CBH21334.1"/>
    </source>
</evidence>
<dbReference type="BioCyc" id="CSTI499177:GJE9-1262-MONOMER"/>
<evidence type="ECO:0000313" key="6">
    <source>
        <dbReference type="Proteomes" id="UP000007041"/>
    </source>
</evidence>
<keyword evidence="2" id="KW-0238">DNA-binding</keyword>
<dbReference type="SUPFAM" id="SSF47413">
    <property type="entry name" value="lambda repressor-like DNA-binding domains"/>
    <property type="match status" value="1"/>
</dbReference>
<dbReference type="InterPro" id="IPR028082">
    <property type="entry name" value="Peripla_BP_I"/>
</dbReference>
<dbReference type="InterPro" id="IPR000843">
    <property type="entry name" value="HTH_LacI"/>
</dbReference>
<dbReference type="CDD" id="cd06267">
    <property type="entry name" value="PBP1_LacI_sugar_binding-like"/>
    <property type="match status" value="1"/>
</dbReference>
<dbReference type="eggNOG" id="COG1609">
    <property type="taxonomic scope" value="Bacteria"/>
</dbReference>
<dbReference type="Pfam" id="PF00356">
    <property type="entry name" value="LacI"/>
    <property type="match status" value="1"/>
</dbReference>
<dbReference type="SMART" id="SM00354">
    <property type="entry name" value="HTH_LACI"/>
    <property type="match status" value="1"/>
</dbReference>
<dbReference type="SUPFAM" id="SSF53822">
    <property type="entry name" value="Periplasmic binding protein-like I"/>
    <property type="match status" value="1"/>
</dbReference>
<proteinExistence type="predicted"/>
<sequence>MIIVVTIKDIAKEAGVAVSTVSRVLNNHPDVSEKTKLKVLDIIEKRKFVPNSNAKHLKQQNTNTIGIFVKGTFNFLFHSILEKIQPLIEDSGYITVVNYLDEDENEVQQARIFCNEKKPQGIMFLGGNLKNFQDHFSKIDIPSILVTNSASQLNFSNLSSVTTNDKKAVEFAIEYLIEKGHTNIGIIGGNADSSNISEVRLKSIIKTLYKHKINFDISSHFEPARYSFESSYKACQRLINKKLGITAIFAMSDVMAIGAMRAMTDSKISIPSDISVIGYDGIELVNYYNPKLTTILQLQDQIALNAVKIITSQIEKNLDPIHKVLPFKLMEGESVIRI</sequence>
<protein>
    <submittedName>
        <fullName evidence="5">Putative transcriptional regulator</fullName>
    </submittedName>
</protein>
<keyword evidence="3" id="KW-0804">Transcription</keyword>
<accession>E3PY19</accession>
<gene>
    <name evidence="5" type="ordered locus">CLOST_1214</name>
</gene>
<dbReference type="PANTHER" id="PTHR30146">
    <property type="entry name" value="LACI-RELATED TRANSCRIPTIONAL REPRESSOR"/>
    <property type="match status" value="1"/>
</dbReference>
<evidence type="ECO:0000256" key="3">
    <source>
        <dbReference type="ARBA" id="ARBA00023163"/>
    </source>
</evidence>
<dbReference type="AlphaFoldDB" id="E3PY19"/>
<dbReference type="GO" id="GO:0000976">
    <property type="term" value="F:transcription cis-regulatory region binding"/>
    <property type="evidence" value="ECO:0007669"/>
    <property type="project" value="TreeGrafter"/>
</dbReference>
<dbReference type="EMBL" id="FP565809">
    <property type="protein sequence ID" value="CBH21334.1"/>
    <property type="molecule type" value="Genomic_DNA"/>
</dbReference>